<protein>
    <submittedName>
        <fullName evidence="2">Ligase-associated DNA damage response endonuclease PdeM</fullName>
        <ecNumber evidence="2">3.1.-.-</ecNumber>
    </submittedName>
</protein>
<dbReference type="RefSeq" id="WP_215338493.1">
    <property type="nucleotide sequence ID" value="NZ_JAGSGD010000001.1"/>
</dbReference>
<gene>
    <name evidence="2" type="primary">pdeM</name>
    <name evidence="2" type="ORF">JKL49_04390</name>
</gene>
<dbReference type="GO" id="GO:0016874">
    <property type="term" value="F:ligase activity"/>
    <property type="evidence" value="ECO:0007669"/>
    <property type="project" value="UniProtKB-KW"/>
</dbReference>
<dbReference type="AlphaFoldDB" id="A0A941HVE2"/>
<accession>A0A941HVE2</accession>
<keyword evidence="2" id="KW-0378">Hydrolase</keyword>
<dbReference type="InterPro" id="IPR024173">
    <property type="entry name" value="Pesterase_MJ0037-like"/>
</dbReference>
<proteinExistence type="predicted"/>
<keyword evidence="2" id="KW-0436">Ligase</keyword>
<dbReference type="InterPro" id="IPR026336">
    <property type="entry name" value="PdeM-like"/>
</dbReference>
<keyword evidence="2" id="KW-0255">Endonuclease</keyword>
<feature type="domain" description="Calcineurin-like phosphoesterase" evidence="1">
    <location>
        <begin position="46"/>
        <end position="136"/>
    </location>
</feature>
<dbReference type="EMBL" id="JAGSGD010000001">
    <property type="protein sequence ID" value="MBR7618618.1"/>
    <property type="molecule type" value="Genomic_DNA"/>
</dbReference>
<evidence type="ECO:0000313" key="3">
    <source>
        <dbReference type="Proteomes" id="UP000622580"/>
    </source>
</evidence>
<organism evidence="2 3">
    <name type="scientific">Phenylobacterium glaciei</name>
    <dbReference type="NCBI Taxonomy" id="2803784"/>
    <lineage>
        <taxon>Bacteria</taxon>
        <taxon>Pseudomonadati</taxon>
        <taxon>Pseudomonadota</taxon>
        <taxon>Alphaproteobacteria</taxon>
        <taxon>Caulobacterales</taxon>
        <taxon>Caulobacteraceae</taxon>
        <taxon>Phenylobacterium</taxon>
    </lineage>
</organism>
<dbReference type="Proteomes" id="UP000622580">
    <property type="component" value="Unassembled WGS sequence"/>
</dbReference>
<dbReference type="InterPro" id="IPR004843">
    <property type="entry name" value="Calcineurin-like_PHP"/>
</dbReference>
<name>A0A941HVE2_9CAUL</name>
<sequence length="243" mass="25722">MSALAQPRHVYDWAPSPCGGLRTTLSGAAVTLRASGALWIAAQAMLVVADLHLEKGSAYAARGQMLPPYDTRDTLRRLTAEIAATRPAAVVLLGDTFHDRASEDRLAADDAEQLRTLAGLTRLIWVIGNHDADGPRALPGEVADELTVAGLLLRHEPQAGLQPGEVAGHLHPCAKVTASRGTVRRRCFVTDGERLVVPAFGAYAGGLNIRDRAFSGLFARDPLCGALGGTRVHAVGWRSVVGD</sequence>
<keyword evidence="3" id="KW-1185">Reference proteome</keyword>
<keyword evidence="2" id="KW-0540">Nuclease</keyword>
<dbReference type="NCBIfam" id="TIGR04123">
    <property type="entry name" value="P_estr_lig_assc"/>
    <property type="match status" value="1"/>
</dbReference>
<dbReference type="SUPFAM" id="SSF56300">
    <property type="entry name" value="Metallo-dependent phosphatases"/>
    <property type="match status" value="1"/>
</dbReference>
<dbReference type="Gene3D" id="3.60.21.10">
    <property type="match status" value="1"/>
</dbReference>
<dbReference type="GO" id="GO:0004519">
    <property type="term" value="F:endonuclease activity"/>
    <property type="evidence" value="ECO:0007669"/>
    <property type="project" value="UniProtKB-KW"/>
</dbReference>
<dbReference type="PIRSF" id="PIRSF000887">
    <property type="entry name" value="Pesterase_MJ0037"/>
    <property type="match status" value="1"/>
</dbReference>
<evidence type="ECO:0000259" key="1">
    <source>
        <dbReference type="Pfam" id="PF00149"/>
    </source>
</evidence>
<dbReference type="PANTHER" id="PTHR39323">
    <property type="entry name" value="BLR1149 PROTEIN"/>
    <property type="match status" value="1"/>
</dbReference>
<dbReference type="EC" id="3.1.-.-" evidence="2"/>
<dbReference type="GO" id="GO:0016787">
    <property type="term" value="F:hydrolase activity"/>
    <property type="evidence" value="ECO:0007669"/>
    <property type="project" value="UniProtKB-KW"/>
</dbReference>
<evidence type="ECO:0000313" key="2">
    <source>
        <dbReference type="EMBL" id="MBR7618618.1"/>
    </source>
</evidence>
<comment type="caution">
    <text evidence="2">The sequence shown here is derived from an EMBL/GenBank/DDBJ whole genome shotgun (WGS) entry which is preliminary data.</text>
</comment>
<dbReference type="InterPro" id="IPR029052">
    <property type="entry name" value="Metallo-depent_PP-like"/>
</dbReference>
<dbReference type="Pfam" id="PF00149">
    <property type="entry name" value="Metallophos"/>
    <property type="match status" value="1"/>
</dbReference>
<reference evidence="2" key="1">
    <citation type="submission" date="2021-04" db="EMBL/GenBank/DDBJ databases">
        <title>Draft genome assembly of strain Phenylobacterium sp. 20VBR1 using MiniION and Illumina platforms.</title>
        <authorList>
            <person name="Thomas F.A."/>
            <person name="Krishnan K.P."/>
            <person name="Sinha R.K."/>
        </authorList>
    </citation>
    <scope>NUCLEOTIDE SEQUENCE</scope>
    <source>
        <strain evidence="2">20VBR1</strain>
    </source>
</reference>
<dbReference type="PANTHER" id="PTHR39323:SF1">
    <property type="entry name" value="BLR1149 PROTEIN"/>
    <property type="match status" value="1"/>
</dbReference>